<organism evidence="7 8">
    <name type="scientific">Nocardioides dubius</name>
    <dbReference type="NCBI Taxonomy" id="317019"/>
    <lineage>
        <taxon>Bacteria</taxon>
        <taxon>Bacillati</taxon>
        <taxon>Actinomycetota</taxon>
        <taxon>Actinomycetes</taxon>
        <taxon>Propionibacteriales</taxon>
        <taxon>Nocardioidaceae</taxon>
        <taxon>Nocardioides</taxon>
    </lineage>
</organism>
<dbReference type="Proteomes" id="UP001501581">
    <property type="component" value="Unassembled WGS sequence"/>
</dbReference>
<dbReference type="EMBL" id="BAAALG010000002">
    <property type="protein sequence ID" value="GAA1093473.1"/>
    <property type="molecule type" value="Genomic_DNA"/>
</dbReference>
<reference evidence="7 8" key="1">
    <citation type="journal article" date="2019" name="Int. J. Syst. Evol. Microbiol.">
        <title>The Global Catalogue of Microorganisms (GCM) 10K type strain sequencing project: providing services to taxonomists for standard genome sequencing and annotation.</title>
        <authorList>
            <consortium name="The Broad Institute Genomics Platform"/>
            <consortium name="The Broad Institute Genome Sequencing Center for Infectious Disease"/>
            <person name="Wu L."/>
            <person name="Ma J."/>
        </authorList>
    </citation>
    <scope>NUCLEOTIDE SEQUENCE [LARGE SCALE GENOMIC DNA]</scope>
    <source>
        <strain evidence="7 8">JCM 13008</strain>
    </source>
</reference>
<evidence type="ECO:0000256" key="5">
    <source>
        <dbReference type="NCBIfam" id="TIGR02228"/>
    </source>
</evidence>
<keyword evidence="2 6" id="KW-0812">Transmembrane</keyword>
<keyword evidence="3 6" id="KW-1133">Transmembrane helix</keyword>
<comment type="subcellular location">
    <subcellularLocation>
        <location evidence="1">Membrane</location>
    </subcellularLocation>
</comment>
<evidence type="ECO:0000256" key="6">
    <source>
        <dbReference type="SAM" id="Phobius"/>
    </source>
</evidence>
<name>A0ABN1TLW0_9ACTN</name>
<keyword evidence="8" id="KW-1185">Reference proteome</keyword>
<keyword evidence="4 6" id="KW-0472">Membrane</keyword>
<evidence type="ECO:0000313" key="7">
    <source>
        <dbReference type="EMBL" id="GAA1093473.1"/>
    </source>
</evidence>
<dbReference type="InterPro" id="IPR001733">
    <property type="entry name" value="Peptidase_S26B"/>
</dbReference>
<dbReference type="NCBIfam" id="TIGR02228">
    <property type="entry name" value="sigpep_I_arch"/>
    <property type="match status" value="1"/>
</dbReference>
<protein>
    <recommendedName>
        <fullName evidence="5">Signal peptidase I</fullName>
        <ecNumber evidence="5">3.4.21.89</ecNumber>
    </recommendedName>
</protein>
<dbReference type="RefSeq" id="WP_343991229.1">
    <property type="nucleotide sequence ID" value="NZ_BAAALG010000002.1"/>
</dbReference>
<evidence type="ECO:0000256" key="1">
    <source>
        <dbReference type="ARBA" id="ARBA00004370"/>
    </source>
</evidence>
<evidence type="ECO:0000313" key="8">
    <source>
        <dbReference type="Proteomes" id="UP001501581"/>
    </source>
</evidence>
<evidence type="ECO:0000256" key="4">
    <source>
        <dbReference type="ARBA" id="ARBA00023136"/>
    </source>
</evidence>
<dbReference type="EC" id="3.4.21.89" evidence="5"/>
<dbReference type="CDD" id="cd06530">
    <property type="entry name" value="S26_SPase_I"/>
    <property type="match status" value="1"/>
</dbReference>
<sequence>MSARRVLTLLRRTLVWLALLALAAILAVAVVVPRLGGATPYVISTGSMRPDLPPGTLVVVRPVDDEEIGIGSVITYQVRSGEPAVATHRVIATSIDGRGQRSWRTQGDANDAADPEPVRPVQVKGELWYAVPHVGRIGDLISPQRRLVLAQLLAAGLVGYALVMFAGAGRQRRSARRDERVRLADEQAAHHQDRVPS</sequence>
<evidence type="ECO:0000256" key="3">
    <source>
        <dbReference type="ARBA" id="ARBA00022989"/>
    </source>
</evidence>
<proteinExistence type="predicted"/>
<gene>
    <name evidence="7" type="ORF">GCM10009668_06120</name>
</gene>
<evidence type="ECO:0000256" key="2">
    <source>
        <dbReference type="ARBA" id="ARBA00022692"/>
    </source>
</evidence>
<dbReference type="InterPro" id="IPR036286">
    <property type="entry name" value="LexA/Signal_pep-like_sf"/>
</dbReference>
<dbReference type="SUPFAM" id="SSF51306">
    <property type="entry name" value="LexA/Signal peptidase"/>
    <property type="match status" value="1"/>
</dbReference>
<dbReference type="InterPro" id="IPR019533">
    <property type="entry name" value="Peptidase_S26"/>
</dbReference>
<feature type="transmembrane region" description="Helical" evidence="6">
    <location>
        <begin position="147"/>
        <end position="168"/>
    </location>
</feature>
<accession>A0ABN1TLW0</accession>
<comment type="caution">
    <text evidence="7">The sequence shown here is derived from an EMBL/GenBank/DDBJ whole genome shotgun (WGS) entry which is preliminary data.</text>
</comment>